<evidence type="ECO:0000256" key="6">
    <source>
        <dbReference type="SAM" id="MobiDB-lite"/>
    </source>
</evidence>
<comment type="caution">
    <text evidence="9">The sequence shown here is derived from an EMBL/GenBank/DDBJ whole genome shotgun (WGS) entry which is preliminary data.</text>
</comment>
<feature type="region of interest" description="Disordered" evidence="6">
    <location>
        <begin position="93"/>
        <end position="113"/>
    </location>
</feature>
<evidence type="ECO:0000256" key="1">
    <source>
        <dbReference type="ARBA" id="ARBA00005791"/>
    </source>
</evidence>
<dbReference type="EMBL" id="BJNB01000007">
    <property type="protein sequence ID" value="GEB97185.1"/>
    <property type="molecule type" value="Genomic_DNA"/>
</dbReference>
<dbReference type="AlphaFoldDB" id="A0AB73B691"/>
<feature type="domain" description="Thioredoxin" evidence="8">
    <location>
        <begin position="60"/>
        <end position="301"/>
    </location>
</feature>
<comment type="similarity">
    <text evidence="1">Belongs to the thioredoxin family. DsbA subfamily.</text>
</comment>
<organism evidence="9 10">
    <name type="scientific">Corynebacterium flavescens</name>
    <dbReference type="NCBI Taxonomy" id="28028"/>
    <lineage>
        <taxon>Bacteria</taxon>
        <taxon>Bacillati</taxon>
        <taxon>Actinomycetota</taxon>
        <taxon>Actinomycetes</taxon>
        <taxon>Mycobacteriales</taxon>
        <taxon>Corynebacteriaceae</taxon>
        <taxon>Corynebacterium</taxon>
    </lineage>
</organism>
<dbReference type="GO" id="GO:0016491">
    <property type="term" value="F:oxidoreductase activity"/>
    <property type="evidence" value="ECO:0007669"/>
    <property type="project" value="UniProtKB-KW"/>
</dbReference>
<evidence type="ECO:0000313" key="9">
    <source>
        <dbReference type="EMBL" id="GEB97185.1"/>
    </source>
</evidence>
<evidence type="ECO:0000256" key="5">
    <source>
        <dbReference type="ARBA" id="ARBA00023284"/>
    </source>
</evidence>
<name>A0AB73B691_CORFL</name>
<dbReference type="GeneID" id="82879414"/>
<accession>A0AB73B691</accession>
<dbReference type="Pfam" id="PF13462">
    <property type="entry name" value="Thioredoxin_4"/>
    <property type="match status" value="1"/>
</dbReference>
<dbReference type="Proteomes" id="UP000315353">
    <property type="component" value="Unassembled WGS sequence"/>
</dbReference>
<evidence type="ECO:0000256" key="4">
    <source>
        <dbReference type="ARBA" id="ARBA00023157"/>
    </source>
</evidence>
<dbReference type="InterPro" id="IPR012336">
    <property type="entry name" value="Thioredoxin-like_fold"/>
</dbReference>
<dbReference type="PROSITE" id="PS51352">
    <property type="entry name" value="THIOREDOXIN_2"/>
    <property type="match status" value="1"/>
</dbReference>
<evidence type="ECO:0000256" key="7">
    <source>
        <dbReference type="SAM" id="Phobius"/>
    </source>
</evidence>
<dbReference type="PANTHER" id="PTHR13887">
    <property type="entry name" value="GLUTATHIONE S-TRANSFERASE KAPPA"/>
    <property type="match status" value="1"/>
</dbReference>
<evidence type="ECO:0000256" key="3">
    <source>
        <dbReference type="ARBA" id="ARBA00023002"/>
    </source>
</evidence>
<keyword evidence="5" id="KW-0676">Redox-active center</keyword>
<protein>
    <recommendedName>
        <fullName evidence="8">Thioredoxin domain-containing protein</fullName>
    </recommendedName>
</protein>
<keyword evidence="7" id="KW-0472">Membrane</keyword>
<dbReference type="Gene3D" id="3.40.30.10">
    <property type="entry name" value="Glutaredoxin"/>
    <property type="match status" value="1"/>
</dbReference>
<sequence length="314" mass="32770">MPTPHSSEQDPNNRFSGPIAGAAPRSALGALSPLVWVLVAVVVVLALVVGYLLGTRGSSEEAAGQAPAQAAATSSTAASGQLSLEEVTAKLTPGKNFADGKGDPQLWGPGGELNSNEDILNVHRRNPTDPFAIGAVDAPVVISEFSDFECPFCSRYANQTEPGLISKYVDSGLVRIEWNDFPVNGPHAVEAAKAGRAAAAQGKFYEFKEALYTASRDINGHPEFGIEDFVRFATEAGVADIDAFRAAATGDTYDSILDEARSYASSIGITGTPSFLVGDAFVSGAQPSEVFESTILEQLNKVASGEVTVPAPHA</sequence>
<gene>
    <name evidence="9" type="ORF">CFL01nite_06800</name>
</gene>
<dbReference type="InterPro" id="IPR036249">
    <property type="entry name" value="Thioredoxin-like_sf"/>
</dbReference>
<keyword evidence="3" id="KW-0560">Oxidoreductase</keyword>
<dbReference type="InterPro" id="IPR013766">
    <property type="entry name" value="Thioredoxin_domain"/>
</dbReference>
<proteinExistence type="inferred from homology"/>
<keyword evidence="4" id="KW-1015">Disulfide bond</keyword>
<evidence type="ECO:0000259" key="8">
    <source>
        <dbReference type="PROSITE" id="PS51352"/>
    </source>
</evidence>
<dbReference type="PANTHER" id="PTHR13887:SF14">
    <property type="entry name" value="DISULFIDE BOND FORMATION PROTEIN D"/>
    <property type="match status" value="1"/>
</dbReference>
<dbReference type="SUPFAM" id="SSF52833">
    <property type="entry name" value="Thioredoxin-like"/>
    <property type="match status" value="1"/>
</dbReference>
<keyword evidence="7" id="KW-1133">Transmembrane helix</keyword>
<feature type="transmembrane region" description="Helical" evidence="7">
    <location>
        <begin position="34"/>
        <end position="53"/>
    </location>
</feature>
<reference evidence="9 10" key="1">
    <citation type="submission" date="2019-06" db="EMBL/GenBank/DDBJ databases">
        <title>Whole genome shotgun sequence of Corynebacterium flavescens NBRC 14136.</title>
        <authorList>
            <person name="Hosoyama A."/>
            <person name="Uohara A."/>
            <person name="Ohji S."/>
            <person name="Ichikawa N."/>
        </authorList>
    </citation>
    <scope>NUCLEOTIDE SEQUENCE [LARGE SCALE GENOMIC DNA]</scope>
    <source>
        <strain evidence="9 10">NBRC 14136</strain>
    </source>
</reference>
<evidence type="ECO:0000313" key="10">
    <source>
        <dbReference type="Proteomes" id="UP000315353"/>
    </source>
</evidence>
<dbReference type="RefSeq" id="WP_084559109.1">
    <property type="nucleotide sequence ID" value="NZ_BJNB01000007.1"/>
</dbReference>
<keyword evidence="2" id="KW-0732">Signal</keyword>
<keyword evidence="7" id="KW-0812">Transmembrane</keyword>
<evidence type="ECO:0000256" key="2">
    <source>
        <dbReference type="ARBA" id="ARBA00022729"/>
    </source>
</evidence>